<gene>
    <name evidence="3" type="ordered locus">FraEuI1c_1945</name>
</gene>
<dbReference type="GO" id="GO:0006412">
    <property type="term" value="P:translation"/>
    <property type="evidence" value="ECO:0007669"/>
    <property type="project" value="TreeGrafter"/>
</dbReference>
<dbReference type="FunFam" id="2.40.50.140:FF:000051">
    <property type="entry name" value="RNA-binding transcriptional accessory protein"/>
    <property type="match status" value="1"/>
</dbReference>
<dbReference type="AlphaFoldDB" id="E3ITU8"/>
<dbReference type="InterPro" id="IPR044146">
    <property type="entry name" value="S1_Tex"/>
</dbReference>
<accession>E3ITU8</accession>
<dbReference type="PANTHER" id="PTHR10724:SF10">
    <property type="entry name" value="S1 RNA-BINDING DOMAIN-CONTAINING PROTEIN 1"/>
    <property type="match status" value="1"/>
</dbReference>
<dbReference type="KEGG" id="fri:FraEuI1c_1945"/>
<dbReference type="InterPro" id="IPR055179">
    <property type="entry name" value="Tex-like_central_region"/>
</dbReference>
<dbReference type="GO" id="GO:0003729">
    <property type="term" value="F:mRNA binding"/>
    <property type="evidence" value="ECO:0007669"/>
    <property type="project" value="TreeGrafter"/>
</dbReference>
<evidence type="ECO:0000259" key="2">
    <source>
        <dbReference type="PROSITE" id="PS50126"/>
    </source>
</evidence>
<dbReference type="CDD" id="cd05685">
    <property type="entry name" value="S1_Tex"/>
    <property type="match status" value="1"/>
</dbReference>
<feature type="compositionally biased region" description="Gly residues" evidence="1">
    <location>
        <begin position="828"/>
        <end position="846"/>
    </location>
</feature>
<feature type="domain" description="S1 motif" evidence="2">
    <location>
        <begin position="671"/>
        <end position="740"/>
    </location>
</feature>
<dbReference type="PANTHER" id="PTHR10724">
    <property type="entry name" value="30S RIBOSOMAL PROTEIN S1"/>
    <property type="match status" value="1"/>
</dbReference>
<dbReference type="InterPro" id="IPR023319">
    <property type="entry name" value="Tex-like_HTH_dom_sf"/>
</dbReference>
<dbReference type="FunFam" id="1.10.150.310:FF:000001">
    <property type="entry name" value="RNA-binding transcriptional accessory protein"/>
    <property type="match status" value="1"/>
</dbReference>
<dbReference type="HOGENOM" id="CLU_009833_0_2_11"/>
<dbReference type="SUPFAM" id="SSF50249">
    <property type="entry name" value="Nucleic acid-binding proteins"/>
    <property type="match status" value="1"/>
</dbReference>
<keyword evidence="4" id="KW-1185">Reference proteome</keyword>
<dbReference type="InterPro" id="IPR006641">
    <property type="entry name" value="YqgF/RNaseH-like_dom"/>
</dbReference>
<dbReference type="SUPFAM" id="SSF158832">
    <property type="entry name" value="Tex N-terminal region-like"/>
    <property type="match status" value="1"/>
</dbReference>
<dbReference type="Gene3D" id="1.10.150.310">
    <property type="entry name" value="Tex RuvX-like domain-like"/>
    <property type="match status" value="1"/>
</dbReference>
<dbReference type="InParanoid" id="E3ITU8"/>
<dbReference type="Pfam" id="PF16921">
    <property type="entry name" value="Tex_YqgF"/>
    <property type="match status" value="1"/>
</dbReference>
<feature type="region of interest" description="Disordered" evidence="1">
    <location>
        <begin position="743"/>
        <end position="857"/>
    </location>
</feature>
<dbReference type="InterPro" id="IPR037027">
    <property type="entry name" value="YqgF/RNaseH-like_dom_sf"/>
</dbReference>
<feature type="compositionally biased region" description="Basic and acidic residues" evidence="1">
    <location>
        <begin position="802"/>
        <end position="820"/>
    </location>
</feature>
<feature type="compositionally biased region" description="Gly residues" evidence="1">
    <location>
        <begin position="747"/>
        <end position="756"/>
    </location>
</feature>
<name>E3ITU8_PSEI1</name>
<feature type="compositionally biased region" description="Gly residues" evidence="1">
    <location>
        <begin position="766"/>
        <end position="801"/>
    </location>
</feature>
<dbReference type="InterPro" id="IPR010994">
    <property type="entry name" value="RuvA_2-like"/>
</dbReference>
<dbReference type="EMBL" id="CP002299">
    <property type="protein sequence ID" value="ADP79995.1"/>
    <property type="molecule type" value="Genomic_DNA"/>
</dbReference>
<dbReference type="SMART" id="SM00316">
    <property type="entry name" value="S1"/>
    <property type="match status" value="1"/>
</dbReference>
<dbReference type="SUPFAM" id="SSF53098">
    <property type="entry name" value="Ribonuclease H-like"/>
    <property type="match status" value="1"/>
</dbReference>
<dbReference type="GO" id="GO:0005737">
    <property type="term" value="C:cytoplasm"/>
    <property type="evidence" value="ECO:0007669"/>
    <property type="project" value="UniProtKB-ARBA"/>
</dbReference>
<dbReference type="InterPro" id="IPR032639">
    <property type="entry name" value="Tex_YqgF"/>
</dbReference>
<dbReference type="Pfam" id="PF09371">
    <property type="entry name" value="Tex_N"/>
    <property type="match status" value="1"/>
</dbReference>
<dbReference type="Gene3D" id="1.10.10.650">
    <property type="entry name" value="RuvA domain 2-like"/>
    <property type="match status" value="1"/>
</dbReference>
<sequence>MTTTSTVQVAAVPTEAARRSIEGRIADELGVRENQVVAAVGLLDGGSTVPFIARYRKEVTGTLDDTQLRTLEERLRYLRELEERRAAILESIRSQGKLDDALEAQINAADSKARLEDIYLPYKPKRRTKAQIAREAGLEPLADALLGDPTLDPTTTAAGYADAEKGVADAAAALDGARAILVERFAEDADLIGELRERMWGRGRVVSKVREGKEEAGAKFSDYFAFDEPFTSLPSHRVLALLRGEKEEILDLDLDPEPEDADPTAPVVPSGYETAIAARFGVTDAGRPADRWLGDTVRWAWRTRVLVHLGIDLRLRLFQAAEDEAVRVFATNLRDLLLAAPAGTRATMGLDPGYRTGVKVAVVDATGKCVATDTIYPHVPARRWDEALVKLHKLCAAHQVELIAIGNGTASRETDKLAEELVRAASELKLTKIVVSEAGASVYSASAFASKELPGMDVSLRGAVSIARRLQDPLAELVKIDPKSIGVGQYQHDLSELKLSRSLDAVVEDAVNAVGVDVNTASTPLLTRVSGIGATLAENIVAHRDAKGPFRTRTALREVPRLGPKAFEQCAGFLRIPDGDDPLDASSVHPESYPVVRRILTATNGDIRGLIGNSTALRAVKATDFVDETFGLPTVTDILAELEKPGRDPRPAFKTATFADGVDEISDLVAGMVLEGVVTNVAAFGAFVDVGVHQDGLVHVSAMSKTFVRDPREVAKPGDIVKVKVLDVDVPRKRISLTLRLDDDAATGGGGGGGGGREGRAQRSGPRGGGQAAGGQPGGGRPGSQSGGSQNGGGAGQAGGRDGGRDARGADNRGPRRDAGTRGAPADGRGGGGQRGGTSRGNGQRGGRPAAPPNGAIADALRRAGLVDENGRPRTGK</sequence>
<dbReference type="InterPro" id="IPR012340">
    <property type="entry name" value="NA-bd_OB-fold"/>
</dbReference>
<dbReference type="InterPro" id="IPR003029">
    <property type="entry name" value="S1_domain"/>
</dbReference>
<dbReference type="Pfam" id="PF00575">
    <property type="entry name" value="S1"/>
    <property type="match status" value="1"/>
</dbReference>
<dbReference type="Gene3D" id="2.40.50.140">
    <property type="entry name" value="Nucleic acid-binding proteins"/>
    <property type="match status" value="1"/>
</dbReference>
<protein>
    <submittedName>
        <fullName evidence="3">Tex-like protein</fullName>
    </submittedName>
</protein>
<dbReference type="GO" id="GO:0003735">
    <property type="term" value="F:structural constituent of ribosome"/>
    <property type="evidence" value="ECO:0007669"/>
    <property type="project" value="TreeGrafter"/>
</dbReference>
<dbReference type="InterPro" id="IPR012337">
    <property type="entry name" value="RNaseH-like_sf"/>
</dbReference>
<dbReference type="PROSITE" id="PS50126">
    <property type="entry name" value="S1"/>
    <property type="match status" value="1"/>
</dbReference>
<dbReference type="FunFam" id="3.30.420.140:FF:000001">
    <property type="entry name" value="RNA-binding transcriptional accessory protein"/>
    <property type="match status" value="1"/>
</dbReference>
<dbReference type="Pfam" id="PF17674">
    <property type="entry name" value="HHH_9"/>
    <property type="match status" value="1"/>
</dbReference>
<dbReference type="Gene3D" id="1.10.3500.10">
    <property type="entry name" value="Tex N-terminal region-like"/>
    <property type="match status" value="1"/>
</dbReference>
<dbReference type="GO" id="GO:0006139">
    <property type="term" value="P:nucleobase-containing compound metabolic process"/>
    <property type="evidence" value="ECO:0007669"/>
    <property type="project" value="InterPro"/>
</dbReference>
<dbReference type="InterPro" id="IPR050437">
    <property type="entry name" value="Ribos_protein_bS1-like"/>
</dbReference>
<dbReference type="eggNOG" id="COG2183">
    <property type="taxonomic scope" value="Bacteria"/>
</dbReference>
<dbReference type="SUPFAM" id="SSF47781">
    <property type="entry name" value="RuvA domain 2-like"/>
    <property type="match status" value="2"/>
</dbReference>
<dbReference type="InterPro" id="IPR041692">
    <property type="entry name" value="HHH_9"/>
</dbReference>
<evidence type="ECO:0000313" key="4">
    <source>
        <dbReference type="Proteomes" id="UP000002484"/>
    </source>
</evidence>
<evidence type="ECO:0000256" key="1">
    <source>
        <dbReference type="SAM" id="MobiDB-lite"/>
    </source>
</evidence>
<dbReference type="InterPro" id="IPR023323">
    <property type="entry name" value="Tex-like_dom_sf"/>
</dbReference>
<organism evidence="3 4">
    <name type="scientific">Pseudofrankia inefficax (strain DSM 45817 / CECT 9037 / DDB 130130 / EuI1c)</name>
    <name type="common">Frankia inefficax</name>
    <dbReference type="NCBI Taxonomy" id="298654"/>
    <lineage>
        <taxon>Bacteria</taxon>
        <taxon>Bacillati</taxon>
        <taxon>Actinomycetota</taxon>
        <taxon>Actinomycetes</taxon>
        <taxon>Frankiales</taxon>
        <taxon>Frankiaceae</taxon>
        <taxon>Pseudofrankia</taxon>
    </lineage>
</organism>
<dbReference type="SMART" id="SM00732">
    <property type="entry name" value="YqgFc"/>
    <property type="match status" value="1"/>
</dbReference>
<proteinExistence type="predicted"/>
<dbReference type="Pfam" id="PF12836">
    <property type="entry name" value="HHH_3"/>
    <property type="match status" value="1"/>
</dbReference>
<dbReference type="Gene3D" id="3.30.420.140">
    <property type="entry name" value="YqgF/RNase H-like domain"/>
    <property type="match status" value="1"/>
</dbReference>
<reference evidence="3 4" key="1">
    <citation type="submission" date="2010-10" db="EMBL/GenBank/DDBJ databases">
        <title>Complete sequence of Frankia sp. EuI1c.</title>
        <authorList>
            <consortium name="US DOE Joint Genome Institute"/>
            <person name="Lucas S."/>
            <person name="Copeland A."/>
            <person name="Lapidus A."/>
            <person name="Cheng J.-F."/>
            <person name="Bruce D."/>
            <person name="Goodwin L."/>
            <person name="Pitluck S."/>
            <person name="Chertkov O."/>
            <person name="Detter J.C."/>
            <person name="Han C."/>
            <person name="Tapia R."/>
            <person name="Land M."/>
            <person name="Hauser L."/>
            <person name="Jeffries C."/>
            <person name="Kyrpides N."/>
            <person name="Ivanova N."/>
            <person name="Mikhailova N."/>
            <person name="Beauchemin N."/>
            <person name="Sen A."/>
            <person name="Sur S.A."/>
            <person name="Gtari M."/>
            <person name="Wall L."/>
            <person name="Tisa L."/>
            <person name="Woyke T."/>
        </authorList>
    </citation>
    <scope>NUCLEOTIDE SEQUENCE [LARGE SCALE GENOMIC DNA]</scope>
    <source>
        <strain evidence="4">DSM 45817 / CECT 9037 / EuI1c</strain>
    </source>
</reference>
<dbReference type="FunFam" id="1.10.10.650:FF:000001">
    <property type="entry name" value="S1 RNA-binding domain 1"/>
    <property type="match status" value="1"/>
</dbReference>
<dbReference type="RefSeq" id="WP_013423114.1">
    <property type="nucleotide sequence ID" value="NC_014666.1"/>
</dbReference>
<dbReference type="STRING" id="298654.FraEuI1c_1945"/>
<dbReference type="Proteomes" id="UP000002484">
    <property type="component" value="Chromosome"/>
</dbReference>
<dbReference type="Pfam" id="PF22706">
    <property type="entry name" value="Tex_central_region"/>
    <property type="match status" value="1"/>
</dbReference>
<evidence type="ECO:0000313" key="3">
    <source>
        <dbReference type="EMBL" id="ADP79995.1"/>
    </source>
</evidence>
<dbReference type="InterPro" id="IPR018974">
    <property type="entry name" value="Tex-like_N"/>
</dbReference>